<dbReference type="AlphaFoldDB" id="A0AAD7Z9B0"/>
<keyword evidence="1" id="KW-0472">Membrane</keyword>
<sequence length="55" mass="6419">LPVKVIKQDKKHAQIDHDTCFALEQDIIRMIASKINLGMFLVLFLLLLLPLYLRK</sequence>
<organism evidence="2 3">
    <name type="scientific">Diploptera punctata</name>
    <name type="common">Pacific beetle cockroach</name>
    <dbReference type="NCBI Taxonomy" id="6984"/>
    <lineage>
        <taxon>Eukaryota</taxon>
        <taxon>Metazoa</taxon>
        <taxon>Ecdysozoa</taxon>
        <taxon>Arthropoda</taxon>
        <taxon>Hexapoda</taxon>
        <taxon>Insecta</taxon>
        <taxon>Pterygota</taxon>
        <taxon>Neoptera</taxon>
        <taxon>Polyneoptera</taxon>
        <taxon>Dictyoptera</taxon>
        <taxon>Blattodea</taxon>
        <taxon>Blaberoidea</taxon>
        <taxon>Blaberidae</taxon>
        <taxon>Diplopterinae</taxon>
        <taxon>Diploptera</taxon>
    </lineage>
</organism>
<dbReference type="EMBL" id="JASPKZ010009801">
    <property type="protein sequence ID" value="KAJ9576291.1"/>
    <property type="molecule type" value="Genomic_DNA"/>
</dbReference>
<feature type="non-terminal residue" evidence="2">
    <location>
        <position position="1"/>
    </location>
</feature>
<evidence type="ECO:0000313" key="2">
    <source>
        <dbReference type="EMBL" id="KAJ9576291.1"/>
    </source>
</evidence>
<feature type="transmembrane region" description="Helical" evidence="1">
    <location>
        <begin position="35"/>
        <end position="53"/>
    </location>
</feature>
<reference evidence="2" key="2">
    <citation type="submission" date="2023-05" db="EMBL/GenBank/DDBJ databases">
        <authorList>
            <person name="Fouks B."/>
        </authorList>
    </citation>
    <scope>NUCLEOTIDE SEQUENCE</scope>
    <source>
        <strain evidence="2">Stay&amp;Tobe</strain>
        <tissue evidence="2">Testes</tissue>
    </source>
</reference>
<keyword evidence="1" id="KW-0812">Transmembrane</keyword>
<keyword evidence="3" id="KW-1185">Reference proteome</keyword>
<gene>
    <name evidence="2" type="ORF">L9F63_006835</name>
</gene>
<comment type="caution">
    <text evidence="2">The sequence shown here is derived from an EMBL/GenBank/DDBJ whole genome shotgun (WGS) entry which is preliminary data.</text>
</comment>
<accession>A0AAD7Z9B0</accession>
<name>A0AAD7Z9B0_DIPPU</name>
<reference evidence="2" key="1">
    <citation type="journal article" date="2023" name="IScience">
        <title>Live-bearing cockroach genome reveals convergent evolutionary mechanisms linked to viviparity in insects and beyond.</title>
        <authorList>
            <person name="Fouks B."/>
            <person name="Harrison M.C."/>
            <person name="Mikhailova A.A."/>
            <person name="Marchal E."/>
            <person name="English S."/>
            <person name="Carruthers M."/>
            <person name="Jennings E.C."/>
            <person name="Chiamaka E.L."/>
            <person name="Frigard R.A."/>
            <person name="Pippel M."/>
            <person name="Attardo G.M."/>
            <person name="Benoit J.B."/>
            <person name="Bornberg-Bauer E."/>
            <person name="Tobe S.S."/>
        </authorList>
    </citation>
    <scope>NUCLEOTIDE SEQUENCE</scope>
    <source>
        <strain evidence="2">Stay&amp;Tobe</strain>
    </source>
</reference>
<protein>
    <submittedName>
        <fullName evidence="2">Uncharacterized protein</fullName>
    </submittedName>
</protein>
<dbReference type="Proteomes" id="UP001233999">
    <property type="component" value="Unassembled WGS sequence"/>
</dbReference>
<evidence type="ECO:0000313" key="3">
    <source>
        <dbReference type="Proteomes" id="UP001233999"/>
    </source>
</evidence>
<proteinExistence type="predicted"/>
<evidence type="ECO:0000256" key="1">
    <source>
        <dbReference type="SAM" id="Phobius"/>
    </source>
</evidence>
<feature type="non-terminal residue" evidence="2">
    <location>
        <position position="55"/>
    </location>
</feature>
<keyword evidence="1" id="KW-1133">Transmembrane helix</keyword>